<evidence type="ECO:0000259" key="8">
    <source>
        <dbReference type="Pfam" id="PF22062"/>
    </source>
</evidence>
<dbReference type="InterPro" id="IPR054300">
    <property type="entry name" value="OB_DPOA2"/>
</dbReference>
<name>A0A087TWZ9_STEMI</name>
<gene>
    <name evidence="9" type="ORF">X975_12022</name>
</gene>
<dbReference type="GO" id="GO:0005658">
    <property type="term" value="C:alpha DNA polymerase:primase complex"/>
    <property type="evidence" value="ECO:0007669"/>
    <property type="project" value="TreeGrafter"/>
</dbReference>
<keyword evidence="5" id="KW-0539">Nucleus</keyword>
<reference evidence="9 10" key="1">
    <citation type="submission" date="2013-11" db="EMBL/GenBank/DDBJ databases">
        <title>Genome sequencing of Stegodyphus mimosarum.</title>
        <authorList>
            <person name="Bechsgaard J."/>
        </authorList>
    </citation>
    <scope>NUCLEOTIDE SEQUENCE [LARGE SCALE GENOMIC DNA]</scope>
</reference>
<dbReference type="PIRSF" id="PIRSF018300">
    <property type="entry name" value="DNA_pol_alph_2"/>
    <property type="match status" value="1"/>
</dbReference>
<dbReference type="PANTHER" id="PTHR23061:SF12">
    <property type="entry name" value="DNA POLYMERASE ALPHA SUBUNIT B"/>
    <property type="match status" value="1"/>
</dbReference>
<feature type="domain" description="DNA polymerase alpha subunit B OB" evidence="8">
    <location>
        <begin position="196"/>
        <end position="299"/>
    </location>
</feature>
<dbReference type="FunFam" id="3.60.21.60:FF:000004">
    <property type="entry name" value="DNA polymerase alpha subunit B"/>
    <property type="match status" value="1"/>
</dbReference>
<protein>
    <recommendedName>
        <fullName evidence="3">DNA polymerase alpha subunit B</fullName>
    </recommendedName>
</protein>
<evidence type="ECO:0000313" key="10">
    <source>
        <dbReference type="Proteomes" id="UP000054359"/>
    </source>
</evidence>
<dbReference type="InterPro" id="IPR016722">
    <property type="entry name" value="DNA_pol_alpha_bsu"/>
</dbReference>
<dbReference type="Gene3D" id="1.10.8.530">
    <property type="entry name" value="DNA polymerase alpha-primase, subunit B, N-terminal domain"/>
    <property type="match status" value="1"/>
</dbReference>
<dbReference type="GO" id="GO:0006270">
    <property type="term" value="P:DNA replication initiation"/>
    <property type="evidence" value="ECO:0007669"/>
    <property type="project" value="TreeGrafter"/>
</dbReference>
<feature type="non-terminal residue" evidence="9">
    <location>
        <position position="528"/>
    </location>
</feature>
<dbReference type="Proteomes" id="UP000054359">
    <property type="component" value="Unassembled WGS sequence"/>
</dbReference>
<keyword evidence="10" id="KW-1185">Reference proteome</keyword>
<feature type="domain" description="DNA polymerase alpha/delta/epsilon subunit B" evidence="6">
    <location>
        <begin position="320"/>
        <end position="522"/>
    </location>
</feature>
<dbReference type="EMBL" id="KK117129">
    <property type="protein sequence ID" value="KFM69638.1"/>
    <property type="molecule type" value="Genomic_DNA"/>
</dbReference>
<sequence>MDITNEISDQLEEFSLSASEEILLKMKEFCFAYNCTAEHIVDTWVAFSATKKCDMQPTLGMLDHMEKEVLMKNSNKSTKNRKSVTTPVYNSATIDLFSDDRYDISGEPDRRNSASVKKSPIIFSPNSLTPTCFTPSRKFASRTGAGEVVCSFGDTQNVGWKLSDEFSCSIIPYNEKATLQDSYHFMCEKLRDRASILNDMIQDAAQYFEGKYDIHEWGHIQLPSVETVSVIGRICSDGSGRLTASSLLFEGSQEMCSGAMIPLDVSRLESFSLFPGQIIAGTGINSLGKKIILNNIYEGVFPLPSPEVPDLANCFDSLSVVVAAGPFATSDSLSYEPLNDLMKYVKTNLPHVVILIGPLVDINNDLIEKGDVNETYDELFQNLIAEILKHIESSSTKVVLVPSFKDAHHDFVYPTPPYKTKMLTKRLFLASDPCILNIEGVLFGVTSVDVLFHLGKEEISFPQLPDRLGRLCGHLLTQRNFYPLYPPSEDINIDYLQFELYSGLPVRPHVLILPSDLRYFIKDINGCC</sequence>
<evidence type="ECO:0000256" key="3">
    <source>
        <dbReference type="ARBA" id="ARBA00018596"/>
    </source>
</evidence>
<comment type="subcellular location">
    <subcellularLocation>
        <location evidence="1">Nucleus</location>
    </subcellularLocation>
</comment>
<dbReference type="AlphaFoldDB" id="A0A087TWZ9"/>
<dbReference type="Gene3D" id="3.60.21.60">
    <property type="match status" value="2"/>
</dbReference>
<evidence type="ECO:0000313" key="9">
    <source>
        <dbReference type="EMBL" id="KFM69638.1"/>
    </source>
</evidence>
<dbReference type="Pfam" id="PF08418">
    <property type="entry name" value="Pol_alpha_B_N"/>
    <property type="match status" value="1"/>
</dbReference>
<dbReference type="InterPro" id="IPR013627">
    <property type="entry name" value="Pol_alpha_B_N"/>
</dbReference>
<organism evidence="9 10">
    <name type="scientific">Stegodyphus mimosarum</name>
    <name type="common">African social velvet spider</name>
    <dbReference type="NCBI Taxonomy" id="407821"/>
    <lineage>
        <taxon>Eukaryota</taxon>
        <taxon>Metazoa</taxon>
        <taxon>Ecdysozoa</taxon>
        <taxon>Arthropoda</taxon>
        <taxon>Chelicerata</taxon>
        <taxon>Arachnida</taxon>
        <taxon>Araneae</taxon>
        <taxon>Araneomorphae</taxon>
        <taxon>Entelegynae</taxon>
        <taxon>Eresoidea</taxon>
        <taxon>Eresidae</taxon>
        <taxon>Stegodyphus</taxon>
    </lineage>
</organism>
<keyword evidence="4" id="KW-0235">DNA replication</keyword>
<evidence type="ECO:0000259" key="6">
    <source>
        <dbReference type="Pfam" id="PF04042"/>
    </source>
</evidence>
<feature type="domain" description="DNA polymerase alpha subunit B N-terminal" evidence="7">
    <location>
        <begin position="6"/>
        <end position="72"/>
    </location>
</feature>
<evidence type="ECO:0000256" key="4">
    <source>
        <dbReference type="ARBA" id="ARBA00022705"/>
    </source>
</evidence>
<accession>A0A087TWZ9</accession>
<dbReference type="Pfam" id="PF04042">
    <property type="entry name" value="DNA_pol_E_B"/>
    <property type="match status" value="1"/>
</dbReference>
<proteinExistence type="inferred from homology"/>
<evidence type="ECO:0000256" key="2">
    <source>
        <dbReference type="ARBA" id="ARBA00007299"/>
    </source>
</evidence>
<dbReference type="GO" id="GO:0003677">
    <property type="term" value="F:DNA binding"/>
    <property type="evidence" value="ECO:0007669"/>
    <property type="project" value="InterPro"/>
</dbReference>
<dbReference type="OMA" id="PFLDIEH"/>
<evidence type="ECO:0000256" key="5">
    <source>
        <dbReference type="ARBA" id="ARBA00023242"/>
    </source>
</evidence>
<dbReference type="OrthoDB" id="336885at2759"/>
<dbReference type="PANTHER" id="PTHR23061">
    <property type="entry name" value="DNA POLYMERASE 2 ALPHA 70 KDA SUBUNIT"/>
    <property type="match status" value="1"/>
</dbReference>
<dbReference type="Pfam" id="PF22062">
    <property type="entry name" value="OB_DPOA2"/>
    <property type="match status" value="1"/>
</dbReference>
<dbReference type="STRING" id="407821.A0A087TWZ9"/>
<dbReference type="InterPro" id="IPR007185">
    <property type="entry name" value="DNA_pol_a/d/e_bsu"/>
</dbReference>
<dbReference type="InterPro" id="IPR043034">
    <property type="entry name" value="DNA_pol_alpha_B_N_sf"/>
</dbReference>
<evidence type="ECO:0000256" key="1">
    <source>
        <dbReference type="ARBA" id="ARBA00004123"/>
    </source>
</evidence>
<evidence type="ECO:0000259" key="7">
    <source>
        <dbReference type="Pfam" id="PF08418"/>
    </source>
</evidence>
<comment type="similarity">
    <text evidence="2">Belongs to the DNA polymerase alpha subunit B family.</text>
</comment>